<reference evidence="2" key="1">
    <citation type="submission" date="2013-11" db="EMBL/GenBank/DDBJ databases">
        <title>Genome sequence of the fusiform rust pathogen reveals effectors for host alternation and coevolution with pine.</title>
        <authorList>
            <consortium name="DOE Joint Genome Institute"/>
            <person name="Smith K."/>
            <person name="Pendleton A."/>
            <person name="Kubisiak T."/>
            <person name="Anderson C."/>
            <person name="Salamov A."/>
            <person name="Aerts A."/>
            <person name="Riley R."/>
            <person name="Clum A."/>
            <person name="Lindquist E."/>
            <person name="Ence D."/>
            <person name="Campbell M."/>
            <person name="Kronenberg Z."/>
            <person name="Feau N."/>
            <person name="Dhillon B."/>
            <person name="Hamelin R."/>
            <person name="Burleigh J."/>
            <person name="Smith J."/>
            <person name="Yandell M."/>
            <person name="Nelson C."/>
            <person name="Grigoriev I."/>
            <person name="Davis J."/>
        </authorList>
    </citation>
    <scope>NUCLEOTIDE SEQUENCE</scope>
    <source>
        <strain evidence="2">G11</strain>
    </source>
</reference>
<dbReference type="Proteomes" id="UP000886653">
    <property type="component" value="Unassembled WGS sequence"/>
</dbReference>
<evidence type="ECO:0000313" key="2">
    <source>
        <dbReference type="EMBL" id="KAG0140893.1"/>
    </source>
</evidence>
<proteinExistence type="predicted"/>
<name>A0A9P6N7S0_9BASI</name>
<evidence type="ECO:0000256" key="1">
    <source>
        <dbReference type="SAM" id="MobiDB-lite"/>
    </source>
</evidence>
<accession>A0A9P6N7S0</accession>
<dbReference type="AlphaFoldDB" id="A0A9P6N7S0"/>
<comment type="caution">
    <text evidence="2">The sequence shown here is derived from an EMBL/GenBank/DDBJ whole genome shotgun (WGS) entry which is preliminary data.</text>
</comment>
<protein>
    <submittedName>
        <fullName evidence="2">Uncharacterized protein</fullName>
    </submittedName>
</protein>
<organism evidence="2 3">
    <name type="scientific">Cronartium quercuum f. sp. fusiforme G11</name>
    <dbReference type="NCBI Taxonomy" id="708437"/>
    <lineage>
        <taxon>Eukaryota</taxon>
        <taxon>Fungi</taxon>
        <taxon>Dikarya</taxon>
        <taxon>Basidiomycota</taxon>
        <taxon>Pucciniomycotina</taxon>
        <taxon>Pucciniomycetes</taxon>
        <taxon>Pucciniales</taxon>
        <taxon>Coleosporiaceae</taxon>
        <taxon>Cronartium</taxon>
    </lineage>
</organism>
<dbReference type="EMBL" id="MU167413">
    <property type="protein sequence ID" value="KAG0140893.1"/>
    <property type="molecule type" value="Genomic_DNA"/>
</dbReference>
<evidence type="ECO:0000313" key="3">
    <source>
        <dbReference type="Proteomes" id="UP000886653"/>
    </source>
</evidence>
<feature type="region of interest" description="Disordered" evidence="1">
    <location>
        <begin position="1"/>
        <end position="20"/>
    </location>
</feature>
<sequence length="190" mass="20461">MPTPSAHHTPPFLSPDQSSPRWITPPSPLLLTGNCLVAGLPPVFHSMSSQLSKEKTDAILDAISPHIAKNVEALILDHLGGIQAEIDQLKALSLTLHDDLNSKLDGLLALVPSLVEKTLPSLNLGPTQQAIVPLSSPQVFVEPHVLSNVSFTGGHTHLWAFIHVVKDILLSHPHCFASKAAKIHWTACHI</sequence>
<gene>
    <name evidence="2" type="ORF">CROQUDRAFT_326103</name>
</gene>
<keyword evidence="3" id="KW-1185">Reference proteome</keyword>